<gene>
    <name evidence="2" type="ORF">GCM10007898_43230</name>
</gene>
<dbReference type="PANTHER" id="PTHR38593:SF1">
    <property type="entry name" value="BLR2558 PROTEIN"/>
    <property type="match status" value="1"/>
</dbReference>
<dbReference type="PANTHER" id="PTHR38593">
    <property type="entry name" value="BLR2558 PROTEIN"/>
    <property type="match status" value="1"/>
</dbReference>
<evidence type="ECO:0000313" key="3">
    <source>
        <dbReference type="Proteomes" id="UP001156627"/>
    </source>
</evidence>
<dbReference type="InterPro" id="IPR012347">
    <property type="entry name" value="Ferritin-like"/>
</dbReference>
<comment type="caution">
    <text evidence="2">The sequence shown here is derived from an EMBL/GenBank/DDBJ whole genome shotgun (WGS) entry which is preliminary data.</text>
</comment>
<evidence type="ECO:0000259" key="1">
    <source>
        <dbReference type="Pfam" id="PF13628"/>
    </source>
</evidence>
<sequence length="190" mass="20176">MAAGLVQATDANPPLQADEQAFLSRAMNDNASQVAMAKLALAKSSNPRVIELANTIIQQRSALSARMAQLLPGSDQQAAPTPSGQAMLEHMQALNGEAFDRTFASAAVRSHCRMISAYEAMKLNASNPALKDFAHDAIPALRGNLTVAMMVLRSSGWTTRHQEALASADAHAGSKAPVFWEPISLVAAPW</sequence>
<dbReference type="InterPro" id="IPR025419">
    <property type="entry name" value="DUF4142"/>
</dbReference>
<reference evidence="3" key="1">
    <citation type="journal article" date="2019" name="Int. J. Syst. Evol. Microbiol.">
        <title>The Global Catalogue of Microorganisms (GCM) 10K type strain sequencing project: providing services to taxonomists for standard genome sequencing and annotation.</title>
        <authorList>
            <consortium name="The Broad Institute Genomics Platform"/>
            <consortium name="The Broad Institute Genome Sequencing Center for Infectious Disease"/>
            <person name="Wu L."/>
            <person name="Ma J."/>
        </authorList>
    </citation>
    <scope>NUCLEOTIDE SEQUENCE [LARGE SCALE GENOMIC DNA]</scope>
    <source>
        <strain evidence="3">NBRC 111981</strain>
    </source>
</reference>
<keyword evidence="3" id="KW-1185">Reference proteome</keyword>
<name>A0ABQ5XHB7_9GAMM</name>
<dbReference type="Proteomes" id="UP001156627">
    <property type="component" value="Unassembled WGS sequence"/>
</dbReference>
<dbReference type="RefSeq" id="WP_404649094.1">
    <property type="nucleotide sequence ID" value="NZ_JADIKH010000036.1"/>
</dbReference>
<accession>A0ABQ5XHB7</accession>
<dbReference type="Gene3D" id="1.20.1260.10">
    <property type="match status" value="1"/>
</dbReference>
<feature type="domain" description="DUF4142" evidence="1">
    <location>
        <begin position="18"/>
        <end position="149"/>
    </location>
</feature>
<evidence type="ECO:0000313" key="2">
    <source>
        <dbReference type="EMBL" id="GLQ90747.1"/>
    </source>
</evidence>
<organism evidence="2 3">
    <name type="scientific">Dyella flagellata</name>
    <dbReference type="NCBI Taxonomy" id="1867833"/>
    <lineage>
        <taxon>Bacteria</taxon>
        <taxon>Pseudomonadati</taxon>
        <taxon>Pseudomonadota</taxon>
        <taxon>Gammaproteobacteria</taxon>
        <taxon>Lysobacterales</taxon>
        <taxon>Rhodanobacteraceae</taxon>
        <taxon>Dyella</taxon>
    </lineage>
</organism>
<protein>
    <recommendedName>
        <fullName evidence="1">DUF4142 domain-containing protein</fullName>
    </recommendedName>
</protein>
<dbReference type="Pfam" id="PF13628">
    <property type="entry name" value="DUF4142"/>
    <property type="match status" value="1"/>
</dbReference>
<dbReference type="EMBL" id="BSOA01000050">
    <property type="protein sequence ID" value="GLQ90747.1"/>
    <property type="molecule type" value="Genomic_DNA"/>
</dbReference>
<proteinExistence type="predicted"/>